<comment type="caution">
    <text evidence="12">The sequence shown here is derived from an EMBL/GenBank/DDBJ whole genome shotgun (WGS) entry which is preliminary data.</text>
</comment>
<evidence type="ECO:0000256" key="6">
    <source>
        <dbReference type="PROSITE-ProRule" id="PRU00283"/>
    </source>
</evidence>
<evidence type="ECO:0000259" key="11">
    <source>
        <dbReference type="PROSITE" id="PS51016"/>
    </source>
</evidence>
<gene>
    <name evidence="12" type="ORF">Nepgr_008468</name>
</gene>
<dbReference type="InterPro" id="IPR000299">
    <property type="entry name" value="FERM_domain"/>
</dbReference>
<dbReference type="EMBL" id="BSYO01000006">
    <property type="protein sequence ID" value="GMH06628.1"/>
    <property type="molecule type" value="Genomic_DNA"/>
</dbReference>
<dbReference type="Pfam" id="PF00784">
    <property type="entry name" value="MyTH4"/>
    <property type="match status" value="1"/>
</dbReference>
<dbReference type="Pfam" id="PF00225">
    <property type="entry name" value="Kinesin"/>
    <property type="match status" value="1"/>
</dbReference>
<keyword evidence="13" id="KW-1185">Reference proteome</keyword>
<evidence type="ECO:0000313" key="12">
    <source>
        <dbReference type="EMBL" id="GMH06628.1"/>
    </source>
</evidence>
<dbReference type="GO" id="GO:0005524">
    <property type="term" value="F:ATP binding"/>
    <property type="evidence" value="ECO:0007669"/>
    <property type="project" value="UniProtKB-UniRule"/>
</dbReference>
<feature type="domain" description="Kinesin motor" evidence="10">
    <location>
        <begin position="886"/>
        <end position="1207"/>
    </location>
</feature>
<dbReference type="AlphaFoldDB" id="A0AAD3XJA6"/>
<dbReference type="Pfam" id="PF02174">
    <property type="entry name" value="IRS"/>
    <property type="match status" value="1"/>
</dbReference>
<protein>
    <submittedName>
        <fullName evidence="12">Uncharacterized protein</fullName>
    </submittedName>
</protein>
<dbReference type="PROSITE" id="PS50057">
    <property type="entry name" value="FERM_3"/>
    <property type="match status" value="1"/>
</dbReference>
<comment type="subcellular location">
    <subcellularLocation>
        <location evidence="1">Cytoplasm</location>
    </subcellularLocation>
</comment>
<dbReference type="Gene3D" id="2.30.29.30">
    <property type="entry name" value="Pleckstrin-homology domain (PH domain)/Phosphotyrosine-binding domain (PTB)"/>
    <property type="match status" value="1"/>
</dbReference>
<dbReference type="PROSITE" id="PS50067">
    <property type="entry name" value="KINESIN_MOTOR_2"/>
    <property type="match status" value="1"/>
</dbReference>
<reference evidence="12" key="1">
    <citation type="submission" date="2023-05" db="EMBL/GenBank/DDBJ databases">
        <title>Nepenthes gracilis genome sequencing.</title>
        <authorList>
            <person name="Fukushima K."/>
        </authorList>
    </citation>
    <scope>NUCLEOTIDE SEQUENCE</scope>
    <source>
        <strain evidence="12">SING2019-196</strain>
    </source>
</reference>
<dbReference type="SUPFAM" id="SSF52540">
    <property type="entry name" value="P-loop containing nucleoside triphosphate hydrolases"/>
    <property type="match status" value="1"/>
</dbReference>
<dbReference type="InterPro" id="IPR027417">
    <property type="entry name" value="P-loop_NTPase"/>
</dbReference>
<keyword evidence="4 6" id="KW-0067">ATP-binding</keyword>
<dbReference type="GO" id="GO:0007018">
    <property type="term" value="P:microtubule-based movement"/>
    <property type="evidence" value="ECO:0007669"/>
    <property type="project" value="InterPro"/>
</dbReference>
<evidence type="ECO:0000259" key="9">
    <source>
        <dbReference type="PROSITE" id="PS50057"/>
    </source>
</evidence>
<dbReference type="InterPro" id="IPR011993">
    <property type="entry name" value="PH-like_dom_sf"/>
</dbReference>
<evidence type="ECO:0000256" key="3">
    <source>
        <dbReference type="ARBA" id="ARBA00022741"/>
    </source>
</evidence>
<dbReference type="PANTHER" id="PTHR47972:SF16">
    <property type="entry name" value="KINESIN-LIKE PROTEIN"/>
    <property type="match status" value="1"/>
</dbReference>
<dbReference type="CDD" id="cd14473">
    <property type="entry name" value="FERM_B-lobe"/>
    <property type="match status" value="1"/>
</dbReference>
<feature type="region of interest" description="Disordered" evidence="8">
    <location>
        <begin position="1"/>
        <end position="35"/>
    </location>
</feature>
<dbReference type="InterPro" id="IPR036961">
    <property type="entry name" value="Kinesin_motor_dom_sf"/>
</dbReference>
<dbReference type="Gene3D" id="3.40.850.10">
    <property type="entry name" value="Kinesin motor domain"/>
    <property type="match status" value="1"/>
</dbReference>
<evidence type="ECO:0000256" key="8">
    <source>
        <dbReference type="SAM" id="MobiDB-lite"/>
    </source>
</evidence>
<dbReference type="Pfam" id="PF21989">
    <property type="entry name" value="RA_2"/>
    <property type="match status" value="1"/>
</dbReference>
<dbReference type="FunFam" id="2.30.29.30:FF:000131">
    <property type="entry name" value="Kinesin-like calmodulin-binding protein (ZWICHEL)"/>
    <property type="match status" value="1"/>
</dbReference>
<dbReference type="PROSITE" id="PS51016">
    <property type="entry name" value="MYTH4"/>
    <property type="match status" value="1"/>
</dbReference>
<feature type="domain" description="MyTH4" evidence="11">
    <location>
        <begin position="116"/>
        <end position="275"/>
    </location>
</feature>
<evidence type="ECO:0000256" key="2">
    <source>
        <dbReference type="ARBA" id="ARBA00022490"/>
    </source>
</evidence>
<evidence type="ECO:0000259" key="10">
    <source>
        <dbReference type="PROSITE" id="PS50067"/>
    </source>
</evidence>
<dbReference type="Gene3D" id="1.20.80.10">
    <property type="match status" value="1"/>
</dbReference>
<accession>A0AAD3XJA6</accession>
<dbReference type="InterPro" id="IPR019821">
    <property type="entry name" value="Kinesin_motor_CS"/>
</dbReference>
<evidence type="ECO:0000256" key="7">
    <source>
        <dbReference type="SAM" id="Coils"/>
    </source>
</evidence>
<name>A0AAD3XJA6_NEPGR</name>
<dbReference type="InterPro" id="IPR014352">
    <property type="entry name" value="FERM/acyl-CoA-bd_prot_sf"/>
</dbReference>
<dbReference type="SMART" id="SM00129">
    <property type="entry name" value="KISc"/>
    <property type="match status" value="1"/>
</dbReference>
<keyword evidence="5 6" id="KW-0505">Motor protein</keyword>
<dbReference type="FunFam" id="3.40.850.10:FF:000041">
    <property type="entry name" value="Kinesin-like calmodulin-binding protein"/>
    <property type="match status" value="1"/>
</dbReference>
<sequence length="1263" mass="143532">MTVDLPSDDMAQSSKFSSLSSSGNETLSHSSTVYNGDDYDSDGGSNFAPMTPTTLSMSIPAELAGAIPLINKFQVEGFLRAMQKQIQSAGKRGFFSKRSSGPQIQEKFTFEDMLCFQKDPIPTSLLKINIDLVSRSVKLFQTILRYMGVDSSDRATPTTLDERIDLVGKLYKHTLKRSELRDELFVQISKQTRNNPYRQYLIKAWELMYLCASAMPPNKDIGGYLCDYVHNVAYGVNIDSDIQVLAQNTLNALKNSLKSGPRHIIPGREEIEAILTSKKLTTIVFFLDDTFEEIMYDMSTTVADAVEELAGAIKLAAYSSFSLFECHKVVTGSKSTDPGTEEYIGLDDNKYIGDLLAEFKAAKDRSKGEILHCKLVFKKKIFRESDEAVTDPMFLQLSYVQLQQDYILGNYPVGRDDAAQLSALQILVESGLISNPELCTDWTSLLERFLPRPIAKRDLELDILSRYRLMRNLTKEDARQQFLRILRMLPYGSSVFFSVRKIDDPIGLLPGRVILGINKRGVHFFRPVPKEYLHSAELRDIMQFGSSNTAVFFKMRVAGVLHIFQFETKQGEEICVAIQTHINDVMLRRYSKARAIASSAVNGHLSNTFTLPSAEVYEKRIQDLCRTVEESQKSVDRLLDELQEKQDQEVMLREELEGLEESLMVERQNLAKVSSECDKLRLLYNKKDSALQSVLLEKKSLEIKLEKLNTEVLETDVKRELSGANNQALNRIQDELKMRSQELQSAGETVKRLTDEKILLEQKILRLERNNVNDTVIIEKKFQQGQQALLLRVSELEKKLEVAKQDLAVAESTLAARNADLSEEQNNLKELEELREMKEDIDRKNEQTAAILKMQGAQLAELEVLYKEEQALRKRYFNTIEDMKGKIRVYCRLRPLSDKEKADNERNVLTRLDEFTVEHPWKDDKAKQYIYDHVFDGYATQEDVFNDTKYLVQSAVDGYNVCIFAYGQTGSGKTYTIYGTEKDPGLTPRAICELFKILKRDNKKFSFSLKAYMVELYQDTLVDLLLPKNAKRLKLDIKKDSKGMVCVENVTVVHISSYEELRIIIQRGSEQRHISETQMNEESSRSHLILSIVVESTNLQTQFVARGKLSFVDLAGSERVKKSGSAGNQLKEAQSINKSLSALGDVISALSSGGQHIPYRNHKLTMLMCDSLGGNAKTLMFVNVSPAESNLDETYNSLMYASRVRTIVNDPNKNVSSKEVVRLKKLVAYWKEQAGRKGDEEDAEDIQEERPASRDRYDNRHSM</sequence>
<dbReference type="GO" id="GO:0016491">
    <property type="term" value="F:oxidoreductase activity"/>
    <property type="evidence" value="ECO:0007669"/>
    <property type="project" value="InterPro"/>
</dbReference>
<dbReference type="FunFam" id="3.10.20.90:FF:000090">
    <property type="entry name" value="Kinesin-like calmodulin-binding protein (ZWICHEL)"/>
    <property type="match status" value="1"/>
</dbReference>
<dbReference type="InterPro" id="IPR019748">
    <property type="entry name" value="FERM_central"/>
</dbReference>
<dbReference type="GO" id="GO:0005737">
    <property type="term" value="C:cytoplasm"/>
    <property type="evidence" value="ECO:0007669"/>
    <property type="project" value="UniProtKB-SubCell"/>
</dbReference>
<keyword evidence="7" id="KW-0175">Coiled coil</keyword>
<feature type="region of interest" description="Disordered" evidence="8">
    <location>
        <begin position="1233"/>
        <end position="1263"/>
    </location>
</feature>
<dbReference type="InterPro" id="IPR011254">
    <property type="entry name" value="Prismane-like_sf"/>
</dbReference>
<dbReference type="Proteomes" id="UP001279734">
    <property type="component" value="Unassembled WGS sequence"/>
</dbReference>
<feature type="coiled-coil region" evidence="7">
    <location>
        <begin position="614"/>
        <end position="718"/>
    </location>
</feature>
<dbReference type="PANTHER" id="PTHR47972">
    <property type="entry name" value="KINESIN-LIKE PROTEIN KLP-3"/>
    <property type="match status" value="1"/>
</dbReference>
<evidence type="ECO:0000313" key="13">
    <source>
        <dbReference type="Proteomes" id="UP001279734"/>
    </source>
</evidence>
<organism evidence="12 13">
    <name type="scientific">Nepenthes gracilis</name>
    <name type="common">Slender pitcher plant</name>
    <dbReference type="NCBI Taxonomy" id="150966"/>
    <lineage>
        <taxon>Eukaryota</taxon>
        <taxon>Viridiplantae</taxon>
        <taxon>Streptophyta</taxon>
        <taxon>Embryophyta</taxon>
        <taxon>Tracheophyta</taxon>
        <taxon>Spermatophyta</taxon>
        <taxon>Magnoliopsida</taxon>
        <taxon>eudicotyledons</taxon>
        <taxon>Gunneridae</taxon>
        <taxon>Pentapetalae</taxon>
        <taxon>Caryophyllales</taxon>
        <taxon>Nepenthaceae</taxon>
        <taxon>Nepenthes</taxon>
    </lineage>
</organism>
<dbReference type="InterPro" id="IPR027640">
    <property type="entry name" value="Kinesin-like_fam"/>
</dbReference>
<feature type="coiled-coil region" evidence="7">
    <location>
        <begin position="743"/>
        <end position="851"/>
    </location>
</feature>
<dbReference type="PRINTS" id="PR00380">
    <property type="entry name" value="KINESINHEAVY"/>
</dbReference>
<evidence type="ECO:0000256" key="1">
    <source>
        <dbReference type="ARBA" id="ARBA00004496"/>
    </source>
</evidence>
<dbReference type="InterPro" id="IPR001752">
    <property type="entry name" value="Kinesin_motor_dom"/>
</dbReference>
<dbReference type="SUPFAM" id="SSF56821">
    <property type="entry name" value="Prismane protein-like"/>
    <property type="match status" value="1"/>
</dbReference>
<dbReference type="Pfam" id="PF00373">
    <property type="entry name" value="FERM_M"/>
    <property type="match status" value="1"/>
</dbReference>
<dbReference type="CDD" id="cd13200">
    <property type="entry name" value="FERM_C_KCBP"/>
    <property type="match status" value="1"/>
</dbReference>
<dbReference type="GO" id="GO:0005856">
    <property type="term" value="C:cytoskeleton"/>
    <property type="evidence" value="ECO:0007669"/>
    <property type="project" value="InterPro"/>
</dbReference>
<evidence type="ECO:0000256" key="5">
    <source>
        <dbReference type="ARBA" id="ARBA00023175"/>
    </source>
</evidence>
<feature type="compositionally biased region" description="Low complexity" evidence="8">
    <location>
        <begin position="13"/>
        <end position="35"/>
    </location>
</feature>
<dbReference type="GO" id="GO:0008017">
    <property type="term" value="F:microtubule binding"/>
    <property type="evidence" value="ECO:0007669"/>
    <property type="project" value="InterPro"/>
</dbReference>
<feature type="domain" description="FERM" evidence="9">
    <location>
        <begin position="280"/>
        <end position="590"/>
    </location>
</feature>
<feature type="binding site" evidence="6">
    <location>
        <begin position="967"/>
        <end position="974"/>
    </location>
    <ligand>
        <name>ATP</name>
        <dbReference type="ChEBI" id="CHEBI:30616"/>
    </ligand>
</feature>
<proteinExistence type="inferred from homology"/>
<dbReference type="SMART" id="SM00295">
    <property type="entry name" value="B41"/>
    <property type="match status" value="1"/>
</dbReference>
<dbReference type="SUPFAM" id="SSF47031">
    <property type="entry name" value="Second domain of FERM"/>
    <property type="match status" value="1"/>
</dbReference>
<dbReference type="InterPro" id="IPR002404">
    <property type="entry name" value="IRS_PTB"/>
</dbReference>
<dbReference type="PROSITE" id="PS00411">
    <property type="entry name" value="KINESIN_MOTOR_1"/>
    <property type="match status" value="1"/>
</dbReference>
<dbReference type="Gene3D" id="6.10.250.760">
    <property type="match status" value="1"/>
</dbReference>
<dbReference type="SUPFAM" id="SSF50729">
    <property type="entry name" value="PH domain-like"/>
    <property type="match status" value="1"/>
</dbReference>
<feature type="compositionally biased region" description="Basic and acidic residues" evidence="8">
    <location>
        <begin position="1248"/>
        <end position="1263"/>
    </location>
</feature>
<keyword evidence="2" id="KW-0963">Cytoplasm</keyword>
<dbReference type="Gene3D" id="3.10.20.90">
    <property type="entry name" value="Phosphatidylinositol 3-kinase Catalytic Subunit, Chain A, domain 1"/>
    <property type="match status" value="1"/>
</dbReference>
<keyword evidence="3 6" id="KW-0547">Nucleotide-binding</keyword>
<dbReference type="FunFam" id="1.25.40.530:FF:000005">
    <property type="entry name" value="Kinesin-like calmodulin-binding protein (ZWICHEL)"/>
    <property type="match status" value="1"/>
</dbReference>
<evidence type="ECO:0000256" key="4">
    <source>
        <dbReference type="ARBA" id="ARBA00022840"/>
    </source>
</evidence>
<dbReference type="InterPro" id="IPR019749">
    <property type="entry name" value="Band_41_domain"/>
</dbReference>
<dbReference type="InterPro" id="IPR000857">
    <property type="entry name" value="MyTH4_dom"/>
</dbReference>
<dbReference type="InterPro" id="IPR035963">
    <property type="entry name" value="FERM_2"/>
</dbReference>
<dbReference type="GO" id="GO:0003777">
    <property type="term" value="F:microtubule motor activity"/>
    <property type="evidence" value="ECO:0007669"/>
    <property type="project" value="InterPro"/>
</dbReference>
<dbReference type="SMART" id="SM00139">
    <property type="entry name" value="MyTH4"/>
    <property type="match status" value="1"/>
</dbReference>
<dbReference type="InterPro" id="IPR038185">
    <property type="entry name" value="MyTH4_dom_sf"/>
</dbReference>
<dbReference type="CDD" id="cd01366">
    <property type="entry name" value="KISc_C_terminal"/>
    <property type="match status" value="1"/>
</dbReference>
<dbReference type="Gene3D" id="1.25.40.530">
    <property type="entry name" value="MyTH4 domain"/>
    <property type="match status" value="1"/>
</dbReference>
<comment type="similarity">
    <text evidence="6">Belongs to the TRAFAC class myosin-kinesin ATPase superfamily. Kinesin family.</text>
</comment>